<feature type="transmembrane region" description="Helical" evidence="6">
    <location>
        <begin position="228"/>
        <end position="247"/>
    </location>
</feature>
<sequence>MPGRLDPIGTSTKLMPRESEDDPASPVAGKGDNNGKINVAARVTSLQVTDLETREPQEYKLYKQRFVGLVALFLLNVVSGMTWAWFGPIANNTARDYNISLDQVNWLGNIFSIVYLPTAIALPSLIARYGLRITCIIGTVFLLLSAWVRYASTPNSLSSGWAYAFLVIGQLLAAFAQPVFQVIGPKYSETWFNLQGRTTATMILAIANPIGGALGQLISPIVGSTRNSILVIGIISTAVIPAVIFIGNTPPTPPTYIASQDSPSLSSLLRAMAGTQDPDTPAYMSIRERIDFAIMIAVFGVLVAGTNTFSILSDQYLSPAGYSSDVAGLMGATLFLSGVVSAIVTAPLFDRVFTHHLGLTCRVECPILAAGWLSLVWAVKPHNAGGLFAIMAIIGITSVTMLPVALELGCELTRNADGSSALLWASGNLFSIIFILSEGALRAGPNADPPLNMRKALIFNAAFICGFVVLTVVFRGKQARRQLDEQNIRESRREEAA</sequence>
<feature type="region of interest" description="Disordered" evidence="5">
    <location>
        <begin position="1"/>
        <end position="34"/>
    </location>
</feature>
<reference evidence="7 8" key="1">
    <citation type="journal article" date="2016" name="Mol. Biol. Evol.">
        <title>Comparative Genomics of Early-Diverging Mushroom-Forming Fungi Provides Insights into the Origins of Lignocellulose Decay Capabilities.</title>
        <authorList>
            <person name="Nagy L.G."/>
            <person name="Riley R."/>
            <person name="Tritt A."/>
            <person name="Adam C."/>
            <person name="Daum C."/>
            <person name="Floudas D."/>
            <person name="Sun H."/>
            <person name="Yadav J.S."/>
            <person name="Pangilinan J."/>
            <person name="Larsson K.H."/>
            <person name="Matsuura K."/>
            <person name="Barry K."/>
            <person name="Labutti K."/>
            <person name="Kuo R."/>
            <person name="Ohm R.A."/>
            <person name="Bhattacharya S.S."/>
            <person name="Shirouzu T."/>
            <person name="Yoshinaga Y."/>
            <person name="Martin F.M."/>
            <person name="Grigoriev I.V."/>
            <person name="Hibbett D.S."/>
        </authorList>
    </citation>
    <scope>NUCLEOTIDE SEQUENCE [LARGE SCALE GENOMIC DNA]</scope>
    <source>
        <strain evidence="7 8">HHB14362 ss-1</strain>
    </source>
</reference>
<feature type="transmembrane region" description="Helical" evidence="6">
    <location>
        <begin position="160"/>
        <end position="180"/>
    </location>
</feature>
<dbReference type="InterPro" id="IPR049680">
    <property type="entry name" value="FLVCR1-2_SLC49-like"/>
</dbReference>
<evidence type="ECO:0000256" key="3">
    <source>
        <dbReference type="ARBA" id="ARBA00022989"/>
    </source>
</evidence>
<feature type="transmembrane region" description="Helical" evidence="6">
    <location>
        <begin position="201"/>
        <end position="222"/>
    </location>
</feature>
<proteinExistence type="predicted"/>
<dbReference type="OrthoDB" id="422206at2759"/>
<feature type="transmembrane region" description="Helical" evidence="6">
    <location>
        <begin position="106"/>
        <end position="122"/>
    </location>
</feature>
<feature type="transmembrane region" description="Helical" evidence="6">
    <location>
        <begin position="327"/>
        <end position="349"/>
    </location>
</feature>
<feature type="transmembrane region" description="Helical" evidence="6">
    <location>
        <begin position="129"/>
        <end position="148"/>
    </location>
</feature>
<protein>
    <submittedName>
        <fullName evidence="7">MFS general substrate transporter</fullName>
    </submittedName>
</protein>
<evidence type="ECO:0000256" key="5">
    <source>
        <dbReference type="SAM" id="MobiDB-lite"/>
    </source>
</evidence>
<keyword evidence="3 6" id="KW-1133">Transmembrane helix</keyword>
<dbReference type="PANTHER" id="PTHR10924">
    <property type="entry name" value="MAJOR FACILITATOR SUPERFAMILY PROTEIN-RELATED"/>
    <property type="match status" value="1"/>
</dbReference>
<organism evidence="7 8">
    <name type="scientific">Neolentinus lepideus HHB14362 ss-1</name>
    <dbReference type="NCBI Taxonomy" id="1314782"/>
    <lineage>
        <taxon>Eukaryota</taxon>
        <taxon>Fungi</taxon>
        <taxon>Dikarya</taxon>
        <taxon>Basidiomycota</taxon>
        <taxon>Agaricomycotina</taxon>
        <taxon>Agaricomycetes</taxon>
        <taxon>Gloeophyllales</taxon>
        <taxon>Gloeophyllaceae</taxon>
        <taxon>Neolentinus</taxon>
    </lineage>
</organism>
<keyword evidence="4 6" id="KW-0472">Membrane</keyword>
<evidence type="ECO:0000256" key="4">
    <source>
        <dbReference type="ARBA" id="ARBA00023136"/>
    </source>
</evidence>
<dbReference type="InParanoid" id="A0A165V2N6"/>
<dbReference type="Pfam" id="PF07690">
    <property type="entry name" value="MFS_1"/>
    <property type="match status" value="1"/>
</dbReference>
<dbReference type="GO" id="GO:0016020">
    <property type="term" value="C:membrane"/>
    <property type="evidence" value="ECO:0007669"/>
    <property type="project" value="UniProtKB-SubCell"/>
</dbReference>
<dbReference type="InterPro" id="IPR011701">
    <property type="entry name" value="MFS"/>
</dbReference>
<comment type="subcellular location">
    <subcellularLocation>
        <location evidence="1">Membrane</location>
        <topology evidence="1">Multi-pass membrane protein</topology>
    </subcellularLocation>
</comment>
<dbReference type="EMBL" id="KV425555">
    <property type="protein sequence ID" value="KZT29060.1"/>
    <property type="molecule type" value="Genomic_DNA"/>
</dbReference>
<feature type="transmembrane region" description="Helical" evidence="6">
    <location>
        <begin position="456"/>
        <end position="474"/>
    </location>
</feature>
<dbReference type="AlphaFoldDB" id="A0A165V2N6"/>
<feature type="transmembrane region" description="Helical" evidence="6">
    <location>
        <begin position="418"/>
        <end position="436"/>
    </location>
</feature>
<dbReference type="SUPFAM" id="SSF103473">
    <property type="entry name" value="MFS general substrate transporter"/>
    <property type="match status" value="1"/>
</dbReference>
<feature type="transmembrane region" description="Helical" evidence="6">
    <location>
        <begin position="385"/>
        <end position="406"/>
    </location>
</feature>
<evidence type="ECO:0000313" key="8">
    <source>
        <dbReference type="Proteomes" id="UP000076761"/>
    </source>
</evidence>
<feature type="transmembrane region" description="Helical" evidence="6">
    <location>
        <begin position="66"/>
        <end position="86"/>
    </location>
</feature>
<keyword evidence="8" id="KW-1185">Reference proteome</keyword>
<dbReference type="InterPro" id="IPR036259">
    <property type="entry name" value="MFS_trans_sf"/>
</dbReference>
<feature type="transmembrane region" description="Helical" evidence="6">
    <location>
        <begin position="292"/>
        <end position="312"/>
    </location>
</feature>
<feature type="transmembrane region" description="Helical" evidence="6">
    <location>
        <begin position="361"/>
        <end position="379"/>
    </location>
</feature>
<evidence type="ECO:0000256" key="6">
    <source>
        <dbReference type="SAM" id="Phobius"/>
    </source>
</evidence>
<evidence type="ECO:0000313" key="7">
    <source>
        <dbReference type="EMBL" id="KZT29060.1"/>
    </source>
</evidence>
<dbReference type="GO" id="GO:0022857">
    <property type="term" value="F:transmembrane transporter activity"/>
    <property type="evidence" value="ECO:0007669"/>
    <property type="project" value="InterPro"/>
</dbReference>
<evidence type="ECO:0000256" key="1">
    <source>
        <dbReference type="ARBA" id="ARBA00004141"/>
    </source>
</evidence>
<accession>A0A165V2N6</accession>
<dbReference type="PANTHER" id="PTHR10924:SF6">
    <property type="entry name" value="SOLUTE CARRIER FAMILY 49 MEMBER A3"/>
    <property type="match status" value="1"/>
</dbReference>
<keyword evidence="2 6" id="KW-0812">Transmembrane</keyword>
<evidence type="ECO:0000256" key="2">
    <source>
        <dbReference type="ARBA" id="ARBA00022692"/>
    </source>
</evidence>
<name>A0A165V2N6_9AGAM</name>
<gene>
    <name evidence="7" type="ORF">NEOLEDRAFT_1128594</name>
</gene>
<dbReference type="Proteomes" id="UP000076761">
    <property type="component" value="Unassembled WGS sequence"/>
</dbReference>
<dbReference type="Gene3D" id="1.20.1250.20">
    <property type="entry name" value="MFS general substrate transporter like domains"/>
    <property type="match status" value="2"/>
</dbReference>